<feature type="region of interest" description="Disordered" evidence="1">
    <location>
        <begin position="1"/>
        <end position="21"/>
    </location>
</feature>
<evidence type="ECO:0000256" key="1">
    <source>
        <dbReference type="SAM" id="MobiDB-lite"/>
    </source>
</evidence>
<gene>
    <name evidence="2" type="ORF">EVAR_76437_1</name>
</gene>
<reference evidence="2 3" key="1">
    <citation type="journal article" date="2019" name="Commun. Biol.">
        <title>The bagworm genome reveals a unique fibroin gene that provides high tensile strength.</title>
        <authorList>
            <person name="Kono N."/>
            <person name="Nakamura H."/>
            <person name="Ohtoshi R."/>
            <person name="Tomita M."/>
            <person name="Numata K."/>
            <person name="Arakawa K."/>
        </authorList>
    </citation>
    <scope>NUCLEOTIDE SEQUENCE [LARGE SCALE GENOMIC DNA]</scope>
</reference>
<evidence type="ECO:0000313" key="2">
    <source>
        <dbReference type="EMBL" id="GBP10620.1"/>
    </source>
</evidence>
<name>A0A4C1TAM2_EUMVA</name>
<feature type="compositionally biased region" description="Basic and acidic residues" evidence="1">
    <location>
        <begin position="166"/>
        <end position="183"/>
    </location>
</feature>
<sequence>MKAENLSAHAPNTGKNHGPSRSLGYCSFGSITKSKGRQLRYESRKRDDLVLEYSNTHLNYLVRFITAGYPPNPFLSAIVETSSSPCLRVGGYQGPFLQAVLSWWTKNLKALKEKVLRNERRIKNSALFTLCKKGIPAESRRGTNWKMERILHCTEEGDREGEDLLDDRKDREEKRRSPTEESKGNASPISVGRTSPNCNNKPTETELEVFSGHTTSALQVYTAPCIRSTIHIFFHLFN</sequence>
<protein>
    <submittedName>
        <fullName evidence="2">Uncharacterized protein</fullName>
    </submittedName>
</protein>
<accession>A0A4C1TAM2</accession>
<dbReference type="AlphaFoldDB" id="A0A4C1TAM2"/>
<comment type="caution">
    <text evidence="2">The sequence shown here is derived from an EMBL/GenBank/DDBJ whole genome shotgun (WGS) entry which is preliminary data.</text>
</comment>
<organism evidence="2 3">
    <name type="scientific">Eumeta variegata</name>
    <name type="common">Bagworm moth</name>
    <name type="synonym">Eumeta japonica</name>
    <dbReference type="NCBI Taxonomy" id="151549"/>
    <lineage>
        <taxon>Eukaryota</taxon>
        <taxon>Metazoa</taxon>
        <taxon>Ecdysozoa</taxon>
        <taxon>Arthropoda</taxon>
        <taxon>Hexapoda</taxon>
        <taxon>Insecta</taxon>
        <taxon>Pterygota</taxon>
        <taxon>Neoptera</taxon>
        <taxon>Endopterygota</taxon>
        <taxon>Lepidoptera</taxon>
        <taxon>Glossata</taxon>
        <taxon>Ditrysia</taxon>
        <taxon>Tineoidea</taxon>
        <taxon>Psychidae</taxon>
        <taxon>Oiketicinae</taxon>
        <taxon>Eumeta</taxon>
    </lineage>
</organism>
<evidence type="ECO:0000313" key="3">
    <source>
        <dbReference type="Proteomes" id="UP000299102"/>
    </source>
</evidence>
<dbReference type="Proteomes" id="UP000299102">
    <property type="component" value="Unassembled WGS sequence"/>
</dbReference>
<feature type="region of interest" description="Disordered" evidence="1">
    <location>
        <begin position="161"/>
        <end position="202"/>
    </location>
</feature>
<feature type="compositionally biased region" description="Polar residues" evidence="1">
    <location>
        <begin position="184"/>
        <end position="202"/>
    </location>
</feature>
<keyword evidence="3" id="KW-1185">Reference proteome</keyword>
<dbReference type="EMBL" id="BGZK01000041">
    <property type="protein sequence ID" value="GBP10620.1"/>
    <property type="molecule type" value="Genomic_DNA"/>
</dbReference>
<proteinExistence type="predicted"/>